<keyword evidence="3" id="KW-1185">Reference proteome</keyword>
<dbReference type="AlphaFoldDB" id="A0A1C7P912"/>
<accession>A0A1C7P912</accession>
<dbReference type="EMBL" id="LT629973">
    <property type="protein sequence ID" value="SEH92300.1"/>
    <property type="molecule type" value="Genomic_DNA"/>
</dbReference>
<evidence type="ECO:0000313" key="2">
    <source>
        <dbReference type="EMBL" id="SEH92300.1"/>
    </source>
</evidence>
<evidence type="ECO:0000313" key="3">
    <source>
        <dbReference type="Proteomes" id="UP000176204"/>
    </source>
</evidence>
<keyword evidence="1" id="KW-0732">Signal</keyword>
<organism evidence="2 3">
    <name type="scientific">Akkermansia glycaniphila</name>
    <dbReference type="NCBI Taxonomy" id="1679444"/>
    <lineage>
        <taxon>Bacteria</taxon>
        <taxon>Pseudomonadati</taxon>
        <taxon>Verrucomicrobiota</taxon>
        <taxon>Verrucomicrobiia</taxon>
        <taxon>Verrucomicrobiales</taxon>
        <taxon>Akkermansiaceae</taxon>
        <taxon>Akkermansia</taxon>
    </lineage>
</organism>
<gene>
    <name evidence="2" type="ORF">PYTT_1750</name>
</gene>
<dbReference type="KEGG" id="agl:PYTT_1750"/>
<protein>
    <submittedName>
        <fullName evidence="2">Uncharacterized protein</fullName>
    </submittedName>
</protein>
<dbReference type="Proteomes" id="UP000176204">
    <property type="component" value="Chromosome I"/>
</dbReference>
<reference evidence="3" key="1">
    <citation type="submission" date="2016-09" db="EMBL/GenBank/DDBJ databases">
        <authorList>
            <person name="Koehorst J."/>
        </authorList>
    </citation>
    <scope>NUCLEOTIDE SEQUENCE [LARGE SCALE GENOMIC DNA]</scope>
</reference>
<feature type="chain" id="PRO_5014266420" evidence="1">
    <location>
        <begin position="23"/>
        <end position="199"/>
    </location>
</feature>
<evidence type="ECO:0000256" key="1">
    <source>
        <dbReference type="SAM" id="SignalP"/>
    </source>
</evidence>
<dbReference type="STRING" id="1679444.PYTT_1750"/>
<name>A0A1C7P912_9BACT</name>
<proteinExistence type="predicted"/>
<dbReference type="RefSeq" id="WP_067777725.1">
    <property type="nucleotide sequence ID" value="NZ_LIGX01000041.1"/>
</dbReference>
<sequence>MNRLTPCLFPVLAGIIYSTAPAAEQNTTQEQELILQLVRESGHVIAVGIYKREIIPETSDPKRAQEIFHAFVVHSVKGGIPEGQAIIWARPMAHPPEGAIYTHAIFAGKPQLHYLIGHLSKELKNGVKIFWEPTVITPMQQHLHTAFIGLLQHRTIEWEKALQSPASQPFPMNETFWKDFETRIEQAATNGTDRTTFTF</sequence>
<feature type="signal peptide" evidence="1">
    <location>
        <begin position="1"/>
        <end position="22"/>
    </location>
</feature>